<evidence type="ECO:0000313" key="2">
    <source>
        <dbReference type="Proteomes" id="UP001056120"/>
    </source>
</evidence>
<comment type="caution">
    <text evidence="1">The sequence shown here is derived from an EMBL/GenBank/DDBJ whole genome shotgun (WGS) entry which is preliminary data.</text>
</comment>
<evidence type="ECO:0000313" key="1">
    <source>
        <dbReference type="EMBL" id="KAI3830001.1"/>
    </source>
</evidence>
<organism evidence="1 2">
    <name type="scientific">Smallanthus sonchifolius</name>
    <dbReference type="NCBI Taxonomy" id="185202"/>
    <lineage>
        <taxon>Eukaryota</taxon>
        <taxon>Viridiplantae</taxon>
        <taxon>Streptophyta</taxon>
        <taxon>Embryophyta</taxon>
        <taxon>Tracheophyta</taxon>
        <taxon>Spermatophyta</taxon>
        <taxon>Magnoliopsida</taxon>
        <taxon>eudicotyledons</taxon>
        <taxon>Gunneridae</taxon>
        <taxon>Pentapetalae</taxon>
        <taxon>asterids</taxon>
        <taxon>campanulids</taxon>
        <taxon>Asterales</taxon>
        <taxon>Asteraceae</taxon>
        <taxon>Asteroideae</taxon>
        <taxon>Heliantheae alliance</taxon>
        <taxon>Millerieae</taxon>
        <taxon>Smallanthus</taxon>
    </lineage>
</organism>
<accession>A0ACB9KCI6</accession>
<gene>
    <name evidence="1" type="ORF">L1987_04133</name>
</gene>
<dbReference type="Proteomes" id="UP001056120">
    <property type="component" value="Linkage Group LG01"/>
</dbReference>
<keyword evidence="2" id="KW-1185">Reference proteome</keyword>
<sequence length="70" mass="7858">MYNASFSTQISSGVILDAARLRADDVEYGYRTGTPTYPCGRMMGGMIKSSILWKSMVDVKLHRSMYNLKS</sequence>
<dbReference type="EMBL" id="CM042018">
    <property type="protein sequence ID" value="KAI3830001.1"/>
    <property type="molecule type" value="Genomic_DNA"/>
</dbReference>
<name>A0ACB9KCI6_9ASTR</name>
<reference evidence="1 2" key="2">
    <citation type="journal article" date="2022" name="Mol. Ecol. Resour.">
        <title>The genomes of chicory, endive, great burdock and yacon provide insights into Asteraceae paleo-polyploidization history and plant inulin production.</title>
        <authorList>
            <person name="Fan W."/>
            <person name="Wang S."/>
            <person name="Wang H."/>
            <person name="Wang A."/>
            <person name="Jiang F."/>
            <person name="Liu H."/>
            <person name="Zhao H."/>
            <person name="Xu D."/>
            <person name="Zhang Y."/>
        </authorList>
    </citation>
    <scope>NUCLEOTIDE SEQUENCE [LARGE SCALE GENOMIC DNA]</scope>
    <source>
        <strain evidence="2">cv. Yunnan</strain>
        <tissue evidence="1">Leaves</tissue>
    </source>
</reference>
<reference evidence="2" key="1">
    <citation type="journal article" date="2022" name="Mol. Ecol. Resour.">
        <title>The genomes of chicory, endive, great burdock and yacon provide insights into Asteraceae palaeo-polyploidization history and plant inulin production.</title>
        <authorList>
            <person name="Fan W."/>
            <person name="Wang S."/>
            <person name="Wang H."/>
            <person name="Wang A."/>
            <person name="Jiang F."/>
            <person name="Liu H."/>
            <person name="Zhao H."/>
            <person name="Xu D."/>
            <person name="Zhang Y."/>
        </authorList>
    </citation>
    <scope>NUCLEOTIDE SEQUENCE [LARGE SCALE GENOMIC DNA]</scope>
    <source>
        <strain evidence="2">cv. Yunnan</strain>
    </source>
</reference>
<proteinExistence type="predicted"/>
<protein>
    <submittedName>
        <fullName evidence="1">Uncharacterized protein</fullName>
    </submittedName>
</protein>